<dbReference type="GO" id="GO:0003677">
    <property type="term" value="F:DNA binding"/>
    <property type="evidence" value="ECO:0007669"/>
    <property type="project" value="UniProtKB-KW"/>
</dbReference>
<accession>A0A445JVG1</accession>
<dbReference type="PROSITE" id="PS51032">
    <property type="entry name" value="AP2_ERF"/>
    <property type="match status" value="1"/>
</dbReference>
<dbReference type="AlphaFoldDB" id="A0A445JVG1"/>
<dbReference type="SUPFAM" id="SSF54171">
    <property type="entry name" value="DNA-binding domain"/>
    <property type="match status" value="1"/>
</dbReference>
<evidence type="ECO:0000256" key="6">
    <source>
        <dbReference type="ARBA" id="ARBA00024343"/>
    </source>
</evidence>
<evidence type="ECO:0000256" key="5">
    <source>
        <dbReference type="ARBA" id="ARBA00023242"/>
    </source>
</evidence>
<dbReference type="InterPro" id="IPR016177">
    <property type="entry name" value="DNA-bd_dom_sf"/>
</dbReference>
<evidence type="ECO:0000256" key="2">
    <source>
        <dbReference type="ARBA" id="ARBA00023015"/>
    </source>
</evidence>
<dbReference type="PANTHER" id="PTHR31190">
    <property type="entry name" value="DNA-BINDING DOMAIN"/>
    <property type="match status" value="1"/>
</dbReference>
<evidence type="ECO:0000313" key="8">
    <source>
        <dbReference type="EMBL" id="RZC02471.1"/>
    </source>
</evidence>
<comment type="caution">
    <text evidence="8">The sequence shown here is derived from an EMBL/GenBank/DDBJ whole genome shotgun (WGS) entry which is preliminary data.</text>
</comment>
<dbReference type="GO" id="GO:0003700">
    <property type="term" value="F:DNA-binding transcription factor activity"/>
    <property type="evidence" value="ECO:0007669"/>
    <property type="project" value="InterPro"/>
</dbReference>
<gene>
    <name evidence="8" type="ORF">D0Y65_017559</name>
</gene>
<dbReference type="GO" id="GO:0005634">
    <property type="term" value="C:nucleus"/>
    <property type="evidence" value="ECO:0007669"/>
    <property type="project" value="UniProtKB-SubCell"/>
</dbReference>
<dbReference type="PRINTS" id="PR00367">
    <property type="entry name" value="ETHRSPELEMNT"/>
</dbReference>
<evidence type="ECO:0000256" key="1">
    <source>
        <dbReference type="ARBA" id="ARBA00004123"/>
    </source>
</evidence>
<evidence type="ECO:0000256" key="3">
    <source>
        <dbReference type="ARBA" id="ARBA00023125"/>
    </source>
</evidence>
<dbReference type="InterPro" id="IPR001471">
    <property type="entry name" value="AP2/ERF_dom"/>
</dbReference>
<keyword evidence="3" id="KW-0238">DNA-binding</keyword>
<dbReference type="CDD" id="cd00018">
    <property type="entry name" value="AP2"/>
    <property type="match status" value="1"/>
</dbReference>
<evidence type="ECO:0000313" key="9">
    <source>
        <dbReference type="Proteomes" id="UP000289340"/>
    </source>
</evidence>
<dbReference type="Gene3D" id="3.30.730.10">
    <property type="entry name" value="AP2/ERF domain"/>
    <property type="match status" value="1"/>
</dbReference>
<keyword evidence="5" id="KW-0539">Nucleus</keyword>
<dbReference type="InterPro" id="IPR036955">
    <property type="entry name" value="AP2/ERF_dom_sf"/>
</dbReference>
<dbReference type="EMBL" id="QZWG01000007">
    <property type="protein sequence ID" value="RZC02471.1"/>
    <property type="molecule type" value="Genomic_DNA"/>
</dbReference>
<dbReference type="Gramene" id="XM_028382801.1">
    <property type="protein sequence ID" value="XP_028238602.1"/>
    <property type="gene ID" value="LOC114417718"/>
</dbReference>
<name>A0A445JVG1_GLYSO</name>
<proteinExistence type="inferred from homology"/>
<dbReference type="Proteomes" id="UP000289340">
    <property type="component" value="Chromosome 7"/>
</dbReference>
<feature type="domain" description="AP2/ERF" evidence="7">
    <location>
        <begin position="120"/>
        <end position="178"/>
    </location>
</feature>
<dbReference type="GO" id="GO:0009873">
    <property type="term" value="P:ethylene-activated signaling pathway"/>
    <property type="evidence" value="ECO:0007669"/>
    <property type="project" value="InterPro"/>
</dbReference>
<dbReference type="InterPro" id="IPR044808">
    <property type="entry name" value="ERF_plant"/>
</dbReference>
<keyword evidence="9" id="KW-1185">Reference proteome</keyword>
<sequence>MSPHALNTNVNALHDIGLPVSTPFKDASASVPSTAVFGRNSSFRNIFLAENWAELPLKEDNAEDMVIYGVLREAATMGWLPANGNGVSKVGMAVKMENESQNSDKAAACGTHVPPRRGLSFRGVRRRPWGKYAAEIRDAKRNGVRVWLGTYETAENAALAYDRAAFKMHGSKAKLNFPHLIASAHHHVEPIRISLKKHSFDVSLSSSEVAAKRSKNGTASTNLELNDSNMLQFPMDNRWQ</sequence>
<organism evidence="8 9">
    <name type="scientific">Glycine soja</name>
    <name type="common">Wild soybean</name>
    <dbReference type="NCBI Taxonomy" id="3848"/>
    <lineage>
        <taxon>Eukaryota</taxon>
        <taxon>Viridiplantae</taxon>
        <taxon>Streptophyta</taxon>
        <taxon>Embryophyta</taxon>
        <taxon>Tracheophyta</taxon>
        <taxon>Spermatophyta</taxon>
        <taxon>Magnoliopsida</taxon>
        <taxon>eudicotyledons</taxon>
        <taxon>Gunneridae</taxon>
        <taxon>Pentapetalae</taxon>
        <taxon>rosids</taxon>
        <taxon>fabids</taxon>
        <taxon>Fabales</taxon>
        <taxon>Fabaceae</taxon>
        <taxon>Papilionoideae</taxon>
        <taxon>50 kb inversion clade</taxon>
        <taxon>NPAAA clade</taxon>
        <taxon>indigoferoid/millettioid clade</taxon>
        <taxon>Phaseoleae</taxon>
        <taxon>Glycine</taxon>
        <taxon>Glycine subgen. Soja</taxon>
    </lineage>
</organism>
<dbReference type="Pfam" id="PF00847">
    <property type="entry name" value="AP2"/>
    <property type="match status" value="1"/>
</dbReference>
<keyword evidence="4" id="KW-0804">Transcription</keyword>
<comment type="similarity">
    <text evidence="6">Belongs to the AP2/ERF transcription factor family. ERF subfamily.</text>
</comment>
<dbReference type="SMART" id="SM00380">
    <property type="entry name" value="AP2"/>
    <property type="match status" value="1"/>
</dbReference>
<comment type="subcellular location">
    <subcellularLocation>
        <location evidence="1">Nucleus</location>
    </subcellularLocation>
</comment>
<evidence type="ECO:0000256" key="4">
    <source>
        <dbReference type="ARBA" id="ARBA00023163"/>
    </source>
</evidence>
<evidence type="ECO:0000259" key="7">
    <source>
        <dbReference type="PROSITE" id="PS51032"/>
    </source>
</evidence>
<keyword evidence="2" id="KW-0805">Transcription regulation</keyword>
<reference evidence="8 9" key="1">
    <citation type="submission" date="2018-09" db="EMBL/GenBank/DDBJ databases">
        <title>A high-quality reference genome of wild soybean provides a powerful tool to mine soybean genomes.</title>
        <authorList>
            <person name="Xie M."/>
            <person name="Chung C.Y.L."/>
            <person name="Li M.-W."/>
            <person name="Wong F.-L."/>
            <person name="Chan T.-F."/>
            <person name="Lam H.-M."/>
        </authorList>
    </citation>
    <scope>NUCLEOTIDE SEQUENCE [LARGE SCALE GENOMIC DNA]</scope>
    <source>
        <strain evidence="9">cv. W05</strain>
        <tissue evidence="8">Hypocotyl of etiolated seedlings</tissue>
    </source>
</reference>
<dbReference type="PANTHER" id="PTHR31190:SF449">
    <property type="entry name" value="AP2_ERF DOMAIN-CONTAINING PROTEIN"/>
    <property type="match status" value="1"/>
</dbReference>
<dbReference type="FunFam" id="3.30.730.10:FF:000001">
    <property type="entry name" value="Ethylene-responsive transcription factor 2"/>
    <property type="match status" value="1"/>
</dbReference>
<protein>
    <submittedName>
        <fullName evidence="8">Ethylene-responsive transcription factor 13</fullName>
    </submittedName>
</protein>